<comment type="similarity">
    <text evidence="1">Belongs to the protein kinase superfamily. ADCK protein kinase family.</text>
</comment>
<dbReference type="EMBL" id="FNPX01000001">
    <property type="protein sequence ID" value="SDY45712.1"/>
    <property type="molecule type" value="Genomic_DNA"/>
</dbReference>
<evidence type="ECO:0000256" key="1">
    <source>
        <dbReference type="ARBA" id="ARBA00009670"/>
    </source>
</evidence>
<dbReference type="PANTHER" id="PTHR43851">
    <property type="match status" value="1"/>
</dbReference>
<organism evidence="6 7">
    <name type="scientific">Jannaschia faecimaris</name>
    <dbReference type="NCBI Taxonomy" id="1244108"/>
    <lineage>
        <taxon>Bacteria</taxon>
        <taxon>Pseudomonadati</taxon>
        <taxon>Pseudomonadota</taxon>
        <taxon>Alphaproteobacteria</taxon>
        <taxon>Rhodobacterales</taxon>
        <taxon>Roseobacteraceae</taxon>
        <taxon>Jannaschia</taxon>
    </lineage>
</organism>
<evidence type="ECO:0000313" key="7">
    <source>
        <dbReference type="Proteomes" id="UP000198914"/>
    </source>
</evidence>
<evidence type="ECO:0000256" key="4">
    <source>
        <dbReference type="ARBA" id="ARBA00022840"/>
    </source>
</evidence>
<dbReference type="STRING" id="1244108.SAMN05444004_101487"/>
<dbReference type="Proteomes" id="UP000198914">
    <property type="component" value="Unassembled WGS sequence"/>
</dbReference>
<dbReference type="GO" id="GO:0005524">
    <property type="term" value="F:ATP binding"/>
    <property type="evidence" value="ECO:0007669"/>
    <property type="project" value="UniProtKB-KW"/>
</dbReference>
<proteinExistence type="inferred from homology"/>
<keyword evidence="4" id="KW-0067">ATP-binding</keyword>
<dbReference type="GO" id="GO:0016740">
    <property type="term" value="F:transferase activity"/>
    <property type="evidence" value="ECO:0007669"/>
    <property type="project" value="UniProtKB-KW"/>
</dbReference>
<dbReference type="CDD" id="cd13970">
    <property type="entry name" value="ABC1_ADCK3"/>
    <property type="match status" value="1"/>
</dbReference>
<sequence length="439" mass="48117">MTGGHKSRAVPVPSGRFNRLARIGGLGAGVAGRMAMGGAWQLGQGKRPDVRGLLLTPKNITRVTEQLAQMRGAAMKIGQLVSMDTGDVLPPELAQIMARLRDDAHRMPPAQLKRVLTENWPRGWLGQFAQFDVHPIAAASIGQVHRGQLKDGRDLAIKVQYPGVAGSIDSDVINVGALIRMSGLLPKGFELAPYLEQARQQLHEETDYALEGRHLVRFGQLLSNDPAFDVPALQSDWTTDNILAMSFVSGAPIETAADAPQHTRDHIARSLIALTLRELFEWGVMQSDPNFANYRWNADSGRIVLLDFGATREISPHVAGRYRELMRAGLAGDMARAETVADEIGFLSSAISSDHRIRIMGMMEIVFDALRMPGPFDFVATDLPRRMQAEGEALARSGFVPPPVPIDVLYLQRKFGGMFLLASKLRARVDVRGLMNAHL</sequence>
<dbReference type="OrthoDB" id="9795390at2"/>
<evidence type="ECO:0000256" key="2">
    <source>
        <dbReference type="ARBA" id="ARBA00022679"/>
    </source>
</evidence>
<keyword evidence="2" id="KW-0808">Transferase</keyword>
<dbReference type="SUPFAM" id="SSF56112">
    <property type="entry name" value="Protein kinase-like (PK-like)"/>
    <property type="match status" value="1"/>
</dbReference>
<dbReference type="InterPro" id="IPR011009">
    <property type="entry name" value="Kinase-like_dom_sf"/>
</dbReference>
<accession>A0A1H3K0J5</accession>
<dbReference type="InterPro" id="IPR051409">
    <property type="entry name" value="Atypical_kinase_ADCK"/>
</dbReference>
<dbReference type="InterPro" id="IPR034646">
    <property type="entry name" value="ADCK3_dom"/>
</dbReference>
<evidence type="ECO:0000259" key="5">
    <source>
        <dbReference type="Pfam" id="PF03109"/>
    </source>
</evidence>
<dbReference type="RefSeq" id="WP_092641721.1">
    <property type="nucleotide sequence ID" value="NZ_FNPX01000001.1"/>
</dbReference>
<dbReference type="GO" id="GO:0006744">
    <property type="term" value="P:ubiquinone biosynthetic process"/>
    <property type="evidence" value="ECO:0007669"/>
    <property type="project" value="TreeGrafter"/>
</dbReference>
<dbReference type="InterPro" id="IPR004147">
    <property type="entry name" value="ABC1_dom"/>
</dbReference>
<protein>
    <submittedName>
        <fullName evidence="6">ABC1 family protein</fullName>
    </submittedName>
</protein>
<dbReference type="PANTHER" id="PTHR43851:SF3">
    <property type="entry name" value="COENZYME Q8"/>
    <property type="match status" value="1"/>
</dbReference>
<keyword evidence="7" id="KW-1185">Reference proteome</keyword>
<reference evidence="7" key="1">
    <citation type="submission" date="2016-10" db="EMBL/GenBank/DDBJ databases">
        <authorList>
            <person name="Varghese N."/>
            <person name="Submissions S."/>
        </authorList>
    </citation>
    <scope>NUCLEOTIDE SEQUENCE [LARGE SCALE GENOMIC DNA]</scope>
    <source>
        <strain evidence="7">DSM 100420</strain>
    </source>
</reference>
<dbReference type="AlphaFoldDB" id="A0A1H3K0J5"/>
<keyword evidence="3" id="KW-0547">Nucleotide-binding</keyword>
<dbReference type="Pfam" id="PF03109">
    <property type="entry name" value="ABC1"/>
    <property type="match status" value="1"/>
</dbReference>
<evidence type="ECO:0000256" key="3">
    <source>
        <dbReference type="ARBA" id="ARBA00022741"/>
    </source>
</evidence>
<feature type="domain" description="ABC1 atypical kinase-like" evidence="5">
    <location>
        <begin position="99"/>
        <end position="337"/>
    </location>
</feature>
<name>A0A1H3K0J5_9RHOB</name>
<evidence type="ECO:0000313" key="6">
    <source>
        <dbReference type="EMBL" id="SDY45712.1"/>
    </source>
</evidence>
<gene>
    <name evidence="6" type="ORF">SAMN05444004_101487</name>
</gene>